<dbReference type="PROSITE" id="PS51186">
    <property type="entry name" value="GNAT"/>
    <property type="match status" value="1"/>
</dbReference>
<evidence type="ECO:0000313" key="2">
    <source>
        <dbReference type="EMBL" id="SLN63334.1"/>
    </source>
</evidence>
<dbReference type="InterPro" id="IPR000182">
    <property type="entry name" value="GNAT_dom"/>
</dbReference>
<name>A0A1Y5TFZ2_9RHOB</name>
<dbReference type="Pfam" id="PF13527">
    <property type="entry name" value="Acetyltransf_9"/>
    <property type="match status" value="1"/>
</dbReference>
<dbReference type="AlphaFoldDB" id="A0A1Y5TFZ2"/>
<keyword evidence="3" id="KW-1185">Reference proteome</keyword>
<feature type="domain" description="N-acetyltransferase" evidence="1">
    <location>
        <begin position="1"/>
        <end position="157"/>
    </location>
</feature>
<gene>
    <name evidence="2" type="ORF">ROA7023_02974</name>
</gene>
<reference evidence="2 3" key="1">
    <citation type="submission" date="2017-03" db="EMBL/GenBank/DDBJ databases">
        <authorList>
            <person name="Afonso C.L."/>
            <person name="Miller P.J."/>
            <person name="Scott M.A."/>
            <person name="Spackman E."/>
            <person name="Goraichik I."/>
            <person name="Dimitrov K.M."/>
            <person name="Suarez D.L."/>
            <person name="Swayne D.E."/>
        </authorList>
    </citation>
    <scope>NUCLEOTIDE SEQUENCE [LARGE SCALE GENOMIC DNA]</scope>
    <source>
        <strain evidence="2 3">CECT 7023</strain>
    </source>
</reference>
<proteinExistence type="predicted"/>
<dbReference type="GO" id="GO:0016747">
    <property type="term" value="F:acyltransferase activity, transferring groups other than amino-acyl groups"/>
    <property type="evidence" value="ECO:0007669"/>
    <property type="project" value="InterPro"/>
</dbReference>
<keyword evidence="2" id="KW-0808">Transferase</keyword>
<protein>
    <submittedName>
        <fullName evidence="2">Acetyltransferase (GNAT) family protein</fullName>
    </submittedName>
</protein>
<evidence type="ECO:0000313" key="3">
    <source>
        <dbReference type="Proteomes" id="UP000193900"/>
    </source>
</evidence>
<dbReference type="CDD" id="cd04301">
    <property type="entry name" value="NAT_SF"/>
    <property type="match status" value="1"/>
</dbReference>
<dbReference type="SUPFAM" id="SSF55729">
    <property type="entry name" value="Acyl-CoA N-acyltransferases (Nat)"/>
    <property type="match status" value="1"/>
</dbReference>
<dbReference type="RefSeq" id="WP_159458529.1">
    <property type="nucleotide sequence ID" value="NZ_FWFZ01000016.1"/>
</dbReference>
<organism evidence="2 3">
    <name type="scientific">Roseisalinus antarcticus</name>
    <dbReference type="NCBI Taxonomy" id="254357"/>
    <lineage>
        <taxon>Bacteria</taxon>
        <taxon>Pseudomonadati</taxon>
        <taxon>Pseudomonadota</taxon>
        <taxon>Alphaproteobacteria</taxon>
        <taxon>Rhodobacterales</taxon>
        <taxon>Roseobacteraceae</taxon>
        <taxon>Roseisalinus</taxon>
    </lineage>
</organism>
<dbReference type="InterPro" id="IPR016181">
    <property type="entry name" value="Acyl_CoA_acyltransferase"/>
</dbReference>
<dbReference type="Proteomes" id="UP000193900">
    <property type="component" value="Unassembled WGS sequence"/>
</dbReference>
<evidence type="ECO:0000259" key="1">
    <source>
        <dbReference type="PROSITE" id="PS51186"/>
    </source>
</evidence>
<dbReference type="EMBL" id="FWFZ01000016">
    <property type="protein sequence ID" value="SLN63334.1"/>
    <property type="molecule type" value="Genomic_DNA"/>
</dbReference>
<accession>A0A1Y5TFZ2</accession>
<sequence>MQIDRIEETRLSGGDEAAIISLLGRSFGTDFGGRSFYMQRHHVRLVLRDPQIVGHMALSLRAIRLGDALVDIVGLAEVATDPDRRGEGIATRLMDAAIAEARATGADFFVLFGDQPLYAASGFVARSNTLRFVELDGARTGQVQEAKRGGLMVLPLGVVAWDSDAPVDLLGHLF</sequence>
<dbReference type="Gene3D" id="3.40.630.30">
    <property type="match status" value="1"/>
</dbReference>
<dbReference type="OrthoDB" id="7869205at2"/>